<dbReference type="OrthoDB" id="6612291at2759"/>
<comment type="subcellular location">
    <subcellularLocation>
        <location evidence="1">Membrane</location>
        <topology evidence="1">Multi-pass membrane protein</topology>
    </subcellularLocation>
</comment>
<dbReference type="InterPro" id="IPR050360">
    <property type="entry name" value="MFS_Sugar_Transporters"/>
</dbReference>
<dbReference type="PANTHER" id="PTHR48022:SF77">
    <property type="entry name" value="MAJOR FACILITATOR SUPERFAMILY (MFS) PROFILE DOMAIN-CONTAINING PROTEIN"/>
    <property type="match status" value="1"/>
</dbReference>
<evidence type="ECO:0000256" key="6">
    <source>
        <dbReference type="ARBA" id="ARBA00023136"/>
    </source>
</evidence>
<feature type="domain" description="Major facilitator superfamily (MFS) profile" evidence="10">
    <location>
        <begin position="22"/>
        <end position="468"/>
    </location>
</feature>
<feature type="transmembrane region" description="Helical" evidence="9">
    <location>
        <begin position="15"/>
        <end position="35"/>
    </location>
</feature>
<keyword evidence="4 9" id="KW-0812">Transmembrane</keyword>
<dbReference type="InterPro" id="IPR005828">
    <property type="entry name" value="MFS_sugar_transport-like"/>
</dbReference>
<keyword evidence="5 9" id="KW-1133">Transmembrane helix</keyword>
<dbReference type="Pfam" id="PF00083">
    <property type="entry name" value="Sugar_tr"/>
    <property type="match status" value="1"/>
</dbReference>
<dbReference type="NCBIfam" id="TIGR00879">
    <property type="entry name" value="SP"/>
    <property type="match status" value="1"/>
</dbReference>
<dbReference type="Proteomes" id="UP000053611">
    <property type="component" value="Unassembled WGS sequence"/>
</dbReference>
<evidence type="ECO:0000256" key="8">
    <source>
        <dbReference type="RuleBase" id="RU003346"/>
    </source>
</evidence>
<feature type="transmembrane region" description="Helical" evidence="9">
    <location>
        <begin position="156"/>
        <end position="174"/>
    </location>
</feature>
<keyword evidence="12" id="KW-1185">Reference proteome</keyword>
<evidence type="ECO:0000313" key="11">
    <source>
        <dbReference type="EMBL" id="KLT40863.1"/>
    </source>
</evidence>
<feature type="transmembrane region" description="Helical" evidence="9">
    <location>
        <begin position="99"/>
        <end position="117"/>
    </location>
</feature>
<dbReference type="Gene3D" id="1.20.1250.20">
    <property type="entry name" value="MFS general substrate transporter like domains"/>
    <property type="match status" value="1"/>
</dbReference>
<evidence type="ECO:0000256" key="2">
    <source>
        <dbReference type="ARBA" id="ARBA00010992"/>
    </source>
</evidence>
<evidence type="ECO:0000259" key="10">
    <source>
        <dbReference type="PROSITE" id="PS50850"/>
    </source>
</evidence>
<feature type="transmembrane region" description="Helical" evidence="9">
    <location>
        <begin position="186"/>
        <end position="208"/>
    </location>
</feature>
<evidence type="ECO:0000256" key="4">
    <source>
        <dbReference type="ARBA" id="ARBA00022692"/>
    </source>
</evidence>
<dbReference type="SUPFAM" id="SSF103473">
    <property type="entry name" value="MFS general substrate transporter"/>
    <property type="match status" value="1"/>
</dbReference>
<organism evidence="11 12">
    <name type="scientific">Cutaneotrichosporon oleaginosum</name>
    <dbReference type="NCBI Taxonomy" id="879819"/>
    <lineage>
        <taxon>Eukaryota</taxon>
        <taxon>Fungi</taxon>
        <taxon>Dikarya</taxon>
        <taxon>Basidiomycota</taxon>
        <taxon>Agaricomycotina</taxon>
        <taxon>Tremellomycetes</taxon>
        <taxon>Trichosporonales</taxon>
        <taxon>Trichosporonaceae</taxon>
        <taxon>Cutaneotrichosporon</taxon>
    </lineage>
</organism>
<feature type="transmembrane region" description="Helical" evidence="9">
    <location>
        <begin position="343"/>
        <end position="363"/>
    </location>
</feature>
<evidence type="ECO:0000256" key="7">
    <source>
        <dbReference type="ARBA" id="ARBA00049119"/>
    </source>
</evidence>
<comment type="similarity">
    <text evidence="2 8">Belongs to the major facilitator superfamily. Sugar transporter (TC 2.A.1.1) family.</text>
</comment>
<sequence length="533" mass="57794">MFDLSKRPKAAWTEATPYLIYCAIAFAFGNLLFGIDTGSFGSIQALPSFLNAYAPLGANGKRAFSTVDKSTMNSVVWPGKIFGTFMFEPLAERLGYKKTMYIVAFVQFIALIVQMTAKDWKVFTGGRVIAYAAVGVVENAAPSYISEVAPAGMRGFFGGAMVVVVTIGNLWGALMGRAYANEPRKLGYLVCVGVQFIPAVLILFLVPFCVESPRWLLSKGRNEEASKSLDRLRPHADVAAGRTLVEIEALQEAVEVQESMDQGRWIDLFRTKGGHLRRTLVACGIFFFQQTAGNQLVNSYGPTFFKIYGLGDMAFTYNTMITALGILGAIAGVMLCDVVGRRPLLIFGLALAAVFSAVVGGLGTKPSLSSFDIHMMVASFVFVVVGNKMGVNVLCYLIASELGGTRLRKKTMALSTSFDVVSAFAITFTIPYLLGKPGANLAAKVGFVFMGICIAGVIFCFLFVPELSGRSLEEVDELFEQNLWAWQFRNAKTTGVGARIAELERGGGAPVRDTKLDEEMAVEKVQGTRRESA</sequence>
<evidence type="ECO:0000256" key="3">
    <source>
        <dbReference type="ARBA" id="ARBA00022448"/>
    </source>
</evidence>
<dbReference type="EMBL" id="KQ087227">
    <property type="protein sequence ID" value="KLT40863.1"/>
    <property type="molecule type" value="Genomic_DNA"/>
</dbReference>
<name>A0A0J0XIF1_9TREE</name>
<dbReference type="InterPro" id="IPR020846">
    <property type="entry name" value="MFS_dom"/>
</dbReference>
<dbReference type="InterPro" id="IPR003663">
    <property type="entry name" value="Sugar/inositol_transpt"/>
</dbReference>
<proteinExistence type="inferred from homology"/>
<keyword evidence="3 8" id="KW-0813">Transport</keyword>
<dbReference type="GeneID" id="28986099"/>
<comment type="catalytic activity">
    <reaction evidence="7">
        <text>myo-inositol(out) + H(+)(out) = myo-inositol(in) + H(+)(in)</text>
        <dbReference type="Rhea" id="RHEA:60364"/>
        <dbReference type="ChEBI" id="CHEBI:15378"/>
        <dbReference type="ChEBI" id="CHEBI:17268"/>
    </reaction>
</comment>
<dbReference type="GO" id="GO:0005351">
    <property type="term" value="F:carbohydrate:proton symporter activity"/>
    <property type="evidence" value="ECO:0007669"/>
    <property type="project" value="TreeGrafter"/>
</dbReference>
<gene>
    <name evidence="11" type="ORF">CC85DRAFT_303757</name>
</gene>
<dbReference type="GO" id="GO:0016020">
    <property type="term" value="C:membrane"/>
    <property type="evidence" value="ECO:0007669"/>
    <property type="project" value="UniProtKB-SubCell"/>
</dbReference>
<dbReference type="AlphaFoldDB" id="A0A0J0XIF1"/>
<feature type="transmembrane region" description="Helical" evidence="9">
    <location>
        <begin position="411"/>
        <end position="433"/>
    </location>
</feature>
<dbReference type="RefSeq" id="XP_018277354.1">
    <property type="nucleotide sequence ID" value="XM_018425496.1"/>
</dbReference>
<evidence type="ECO:0000256" key="1">
    <source>
        <dbReference type="ARBA" id="ARBA00004141"/>
    </source>
</evidence>
<feature type="transmembrane region" description="Helical" evidence="9">
    <location>
        <begin position="375"/>
        <end position="399"/>
    </location>
</feature>
<dbReference type="STRING" id="879819.A0A0J0XIF1"/>
<feature type="transmembrane region" description="Helical" evidence="9">
    <location>
        <begin position="445"/>
        <end position="464"/>
    </location>
</feature>
<feature type="transmembrane region" description="Helical" evidence="9">
    <location>
        <begin position="315"/>
        <end position="336"/>
    </location>
</feature>
<reference evidence="11 12" key="1">
    <citation type="submission" date="2015-03" db="EMBL/GenBank/DDBJ databases">
        <title>Genomics and transcriptomics of the oil-accumulating basidiomycete yeast T. oleaginosus allow insights into substrate utilization and the diverse evolutionary trajectories of mating systems in fungi.</title>
        <authorList>
            <consortium name="DOE Joint Genome Institute"/>
            <person name="Kourist R."/>
            <person name="Kracht O."/>
            <person name="Bracharz F."/>
            <person name="Lipzen A."/>
            <person name="Nolan M."/>
            <person name="Ohm R."/>
            <person name="Grigoriev I."/>
            <person name="Sun S."/>
            <person name="Heitman J."/>
            <person name="Bruck T."/>
            <person name="Nowrousian M."/>
        </authorList>
    </citation>
    <scope>NUCLEOTIDE SEQUENCE [LARGE SCALE GENOMIC DNA]</scope>
    <source>
        <strain evidence="11 12">IBC0246</strain>
    </source>
</reference>
<dbReference type="PROSITE" id="PS50850">
    <property type="entry name" value="MFS"/>
    <property type="match status" value="1"/>
</dbReference>
<dbReference type="PANTHER" id="PTHR48022">
    <property type="entry name" value="PLASTIDIC GLUCOSE TRANSPORTER 4"/>
    <property type="match status" value="1"/>
</dbReference>
<evidence type="ECO:0000256" key="9">
    <source>
        <dbReference type="SAM" id="Phobius"/>
    </source>
</evidence>
<keyword evidence="6 9" id="KW-0472">Membrane</keyword>
<evidence type="ECO:0000313" key="12">
    <source>
        <dbReference type="Proteomes" id="UP000053611"/>
    </source>
</evidence>
<accession>A0A0J0XIF1</accession>
<protein>
    <submittedName>
        <fullName evidence="11">General substrate transporter</fullName>
    </submittedName>
</protein>
<dbReference type="InterPro" id="IPR036259">
    <property type="entry name" value="MFS_trans_sf"/>
</dbReference>
<evidence type="ECO:0000256" key="5">
    <source>
        <dbReference type="ARBA" id="ARBA00022989"/>
    </source>
</evidence>